<dbReference type="Proteomes" id="UP001432027">
    <property type="component" value="Unassembled WGS sequence"/>
</dbReference>
<accession>A0AAV5SGU7</accession>
<dbReference type="GO" id="GO:0016787">
    <property type="term" value="F:hydrolase activity"/>
    <property type="evidence" value="ECO:0007669"/>
    <property type="project" value="UniProtKB-KW"/>
</dbReference>
<comment type="caution">
    <text evidence="10">The sequence shown here is derived from an EMBL/GenBank/DDBJ whole genome shotgun (WGS) entry which is preliminary data.</text>
</comment>
<dbReference type="SUPFAM" id="SSF53067">
    <property type="entry name" value="Actin-like ATPase domain"/>
    <property type="match status" value="2"/>
</dbReference>
<evidence type="ECO:0000256" key="1">
    <source>
        <dbReference type="ARBA" id="ARBA00004245"/>
    </source>
</evidence>
<dbReference type="PANTHER" id="PTHR11937">
    <property type="entry name" value="ACTIN"/>
    <property type="match status" value="1"/>
</dbReference>
<dbReference type="EMBL" id="BTSX01000002">
    <property type="protein sequence ID" value="GMS82586.1"/>
    <property type="molecule type" value="Genomic_DNA"/>
</dbReference>
<protein>
    <recommendedName>
        <fullName evidence="12">Actin</fullName>
    </recommendedName>
</protein>
<evidence type="ECO:0000256" key="2">
    <source>
        <dbReference type="ARBA" id="ARBA00006752"/>
    </source>
</evidence>
<evidence type="ECO:0000313" key="11">
    <source>
        <dbReference type="Proteomes" id="UP001432027"/>
    </source>
</evidence>
<dbReference type="SMART" id="SM00268">
    <property type="entry name" value="ACTIN"/>
    <property type="match status" value="1"/>
</dbReference>
<keyword evidence="6" id="KW-0067">ATP-binding</keyword>
<evidence type="ECO:0000256" key="4">
    <source>
        <dbReference type="ARBA" id="ARBA00022741"/>
    </source>
</evidence>
<comment type="catalytic activity">
    <reaction evidence="8">
        <text>ATP + H2O = ADP + phosphate + H(+)</text>
        <dbReference type="Rhea" id="RHEA:13065"/>
        <dbReference type="ChEBI" id="CHEBI:15377"/>
        <dbReference type="ChEBI" id="CHEBI:15378"/>
        <dbReference type="ChEBI" id="CHEBI:30616"/>
        <dbReference type="ChEBI" id="CHEBI:43474"/>
        <dbReference type="ChEBI" id="CHEBI:456216"/>
    </reaction>
</comment>
<keyword evidence="3" id="KW-0963">Cytoplasm</keyword>
<keyword evidence="5" id="KW-0378">Hydrolase</keyword>
<comment type="similarity">
    <text evidence="2 9">Belongs to the actin family.</text>
</comment>
<dbReference type="AlphaFoldDB" id="A0AAV5SGU7"/>
<dbReference type="FunFam" id="3.90.640.10:FF:000047">
    <property type="entry name" value="Actin, alpha skeletal muscle"/>
    <property type="match status" value="1"/>
</dbReference>
<evidence type="ECO:0000256" key="6">
    <source>
        <dbReference type="ARBA" id="ARBA00022840"/>
    </source>
</evidence>
<dbReference type="Pfam" id="PF00022">
    <property type="entry name" value="Actin"/>
    <property type="match status" value="1"/>
</dbReference>
<dbReference type="PROSITE" id="PS01132">
    <property type="entry name" value="ACTINS_ACT_LIKE"/>
    <property type="match status" value="1"/>
</dbReference>
<dbReference type="Gene3D" id="3.90.640.10">
    <property type="entry name" value="Actin, Chain A, domain 4"/>
    <property type="match status" value="1"/>
</dbReference>
<reference evidence="10" key="1">
    <citation type="submission" date="2023-10" db="EMBL/GenBank/DDBJ databases">
        <title>Genome assembly of Pristionchus species.</title>
        <authorList>
            <person name="Yoshida K."/>
            <person name="Sommer R.J."/>
        </authorList>
    </citation>
    <scope>NUCLEOTIDE SEQUENCE</scope>
    <source>
        <strain evidence="10">RS0144</strain>
    </source>
</reference>
<sequence length="379" mass="42280">VSSGLVDHRMVDEFSAIVVDNGSGMCKIGFAGDSTPRDVFPSIVGSPKYPAVLLGLGMKDSYVGDEAQTKRGVLSLKYPNERGIIIDWDGMQQIWHRAFRDELRIDPEDHAILLTEAPLNPRRNREQMAEIMLESFGFPALHVCQTAVLSLYSAGRTTGILLDVGDGVTHIVPIFEGFALPHAIQRLDLSGRDLTEYLVRLLMERGYRLTTTSEREIARAIKEKLCYVAEDFVSDLASSWDIERSYELPDGQIIVIGNERFRCPEALFRPDLVGMEFTGVHELIYNSIMKCDFDIRKHLYGSIIVSGGSSMFPGFVDRLHKEISNLAPSSTTVNLIAPTNIKNSAWIGGSILASLPLFRQMCVSKQDYLEHGTCIVHRK</sequence>
<evidence type="ECO:0008006" key="12">
    <source>
        <dbReference type="Google" id="ProtNLM"/>
    </source>
</evidence>
<dbReference type="Gene3D" id="3.30.420.40">
    <property type="match status" value="2"/>
</dbReference>
<evidence type="ECO:0000256" key="9">
    <source>
        <dbReference type="RuleBase" id="RU000487"/>
    </source>
</evidence>
<dbReference type="PROSITE" id="PS00406">
    <property type="entry name" value="ACTINS_1"/>
    <property type="match status" value="1"/>
</dbReference>
<keyword evidence="11" id="KW-1185">Reference proteome</keyword>
<dbReference type="InterPro" id="IPR020902">
    <property type="entry name" value="Actin/actin-like_CS"/>
</dbReference>
<evidence type="ECO:0000256" key="8">
    <source>
        <dbReference type="ARBA" id="ARBA00049360"/>
    </source>
</evidence>
<dbReference type="GO" id="GO:0005524">
    <property type="term" value="F:ATP binding"/>
    <property type="evidence" value="ECO:0007669"/>
    <property type="project" value="UniProtKB-KW"/>
</dbReference>
<evidence type="ECO:0000256" key="3">
    <source>
        <dbReference type="ARBA" id="ARBA00022490"/>
    </source>
</evidence>
<keyword evidence="4" id="KW-0547">Nucleotide-binding</keyword>
<dbReference type="GO" id="GO:0005856">
    <property type="term" value="C:cytoskeleton"/>
    <property type="evidence" value="ECO:0007669"/>
    <property type="project" value="UniProtKB-SubCell"/>
</dbReference>
<dbReference type="InterPro" id="IPR004000">
    <property type="entry name" value="Actin"/>
</dbReference>
<feature type="non-terminal residue" evidence="10">
    <location>
        <position position="1"/>
    </location>
</feature>
<comment type="subcellular location">
    <subcellularLocation>
        <location evidence="1">Cytoplasm</location>
        <location evidence="1">Cytoskeleton</location>
    </subcellularLocation>
</comment>
<proteinExistence type="inferred from homology"/>
<organism evidence="10 11">
    <name type="scientific">Pristionchus entomophagus</name>
    <dbReference type="NCBI Taxonomy" id="358040"/>
    <lineage>
        <taxon>Eukaryota</taxon>
        <taxon>Metazoa</taxon>
        <taxon>Ecdysozoa</taxon>
        <taxon>Nematoda</taxon>
        <taxon>Chromadorea</taxon>
        <taxon>Rhabditida</taxon>
        <taxon>Rhabditina</taxon>
        <taxon>Diplogasteromorpha</taxon>
        <taxon>Diplogasteroidea</taxon>
        <taxon>Neodiplogasteridae</taxon>
        <taxon>Pristionchus</taxon>
    </lineage>
</organism>
<evidence type="ECO:0000256" key="5">
    <source>
        <dbReference type="ARBA" id="ARBA00022801"/>
    </source>
</evidence>
<keyword evidence="7" id="KW-0206">Cytoskeleton</keyword>
<evidence type="ECO:0000313" key="10">
    <source>
        <dbReference type="EMBL" id="GMS82586.1"/>
    </source>
</evidence>
<dbReference type="InterPro" id="IPR043129">
    <property type="entry name" value="ATPase_NBD"/>
</dbReference>
<gene>
    <name evidence="10" type="ORF">PENTCL1PPCAC_4761</name>
</gene>
<evidence type="ECO:0000256" key="7">
    <source>
        <dbReference type="ARBA" id="ARBA00023212"/>
    </source>
</evidence>
<dbReference type="InterPro" id="IPR004001">
    <property type="entry name" value="Actin_CS"/>
</dbReference>
<dbReference type="PRINTS" id="PR00190">
    <property type="entry name" value="ACTIN"/>
</dbReference>
<dbReference type="FunFam" id="3.30.420.40:FF:000148">
    <property type="entry name" value="Actin, alpha skeletal muscle"/>
    <property type="match status" value="1"/>
</dbReference>
<name>A0AAV5SGU7_9BILA</name>
<dbReference type="FunFam" id="3.30.420.40:FF:000058">
    <property type="entry name" value="Putative actin-related protein 5"/>
    <property type="match status" value="1"/>
</dbReference>